<dbReference type="NCBIfam" id="NF008453">
    <property type="entry name" value="PRK11308.1"/>
    <property type="match status" value="2"/>
</dbReference>
<evidence type="ECO:0000256" key="2">
    <source>
        <dbReference type="ARBA" id="ARBA00005417"/>
    </source>
</evidence>
<dbReference type="PROSITE" id="PS50893">
    <property type="entry name" value="ABC_TRANSPORTER_2"/>
    <property type="match status" value="2"/>
</dbReference>
<gene>
    <name evidence="11" type="ORF">DWG20_14415</name>
</gene>
<dbReference type="InterPro" id="IPR013563">
    <property type="entry name" value="Oligopep_ABC_C"/>
</dbReference>
<evidence type="ECO:0000256" key="5">
    <source>
        <dbReference type="ARBA" id="ARBA00022519"/>
    </source>
</evidence>
<dbReference type="GO" id="GO:0055085">
    <property type="term" value="P:transmembrane transport"/>
    <property type="evidence" value="ECO:0007669"/>
    <property type="project" value="UniProtKB-ARBA"/>
</dbReference>
<dbReference type="Pfam" id="PF00005">
    <property type="entry name" value="ABC_tran"/>
    <property type="match status" value="2"/>
</dbReference>
<dbReference type="FunFam" id="3.40.50.300:FF:000016">
    <property type="entry name" value="Oligopeptide ABC transporter ATP-binding component"/>
    <property type="match status" value="1"/>
</dbReference>
<keyword evidence="5" id="KW-0997">Cell inner membrane</keyword>
<evidence type="ECO:0000256" key="1">
    <source>
        <dbReference type="ARBA" id="ARBA00004417"/>
    </source>
</evidence>
<keyword evidence="9" id="KW-0472">Membrane</keyword>
<dbReference type="GO" id="GO:0015833">
    <property type="term" value="P:peptide transport"/>
    <property type="evidence" value="ECO:0007669"/>
    <property type="project" value="InterPro"/>
</dbReference>
<dbReference type="GO" id="GO:0005886">
    <property type="term" value="C:plasma membrane"/>
    <property type="evidence" value="ECO:0007669"/>
    <property type="project" value="UniProtKB-SubCell"/>
</dbReference>
<evidence type="ECO:0000313" key="12">
    <source>
        <dbReference type="Proteomes" id="UP000254537"/>
    </source>
</evidence>
<keyword evidence="8" id="KW-1278">Translocase</keyword>
<protein>
    <submittedName>
        <fullName evidence="11">ABC transporter ATP-binding protein</fullName>
    </submittedName>
</protein>
<dbReference type="PANTHER" id="PTHR43297">
    <property type="entry name" value="OLIGOPEPTIDE TRANSPORT ATP-BINDING PROTEIN APPD"/>
    <property type="match status" value="1"/>
</dbReference>
<evidence type="ECO:0000259" key="10">
    <source>
        <dbReference type="PROSITE" id="PS50893"/>
    </source>
</evidence>
<evidence type="ECO:0000313" key="11">
    <source>
        <dbReference type="EMBL" id="AXK40528.1"/>
    </source>
</evidence>
<dbReference type="GO" id="GO:0016887">
    <property type="term" value="F:ATP hydrolysis activity"/>
    <property type="evidence" value="ECO:0007669"/>
    <property type="project" value="InterPro"/>
</dbReference>
<dbReference type="InterPro" id="IPR017871">
    <property type="entry name" value="ABC_transporter-like_CS"/>
</dbReference>
<dbReference type="InterPro" id="IPR050388">
    <property type="entry name" value="ABC_Ni/Peptide_Import"/>
</dbReference>
<proteinExistence type="inferred from homology"/>
<feature type="domain" description="ABC transporter" evidence="10">
    <location>
        <begin position="4"/>
        <end position="248"/>
    </location>
</feature>
<dbReference type="InterPro" id="IPR003593">
    <property type="entry name" value="AAA+_ATPase"/>
</dbReference>
<organism evidence="11 12">
    <name type="scientific">Crenobacter cavernae</name>
    <dbReference type="NCBI Taxonomy" id="2290923"/>
    <lineage>
        <taxon>Bacteria</taxon>
        <taxon>Pseudomonadati</taxon>
        <taxon>Pseudomonadota</taxon>
        <taxon>Betaproteobacteria</taxon>
        <taxon>Neisseriales</taxon>
        <taxon>Neisseriaceae</taxon>
        <taxon>Crenobacter</taxon>
    </lineage>
</organism>
<evidence type="ECO:0000256" key="9">
    <source>
        <dbReference type="ARBA" id="ARBA00023136"/>
    </source>
</evidence>
<keyword evidence="4" id="KW-1003">Cell membrane</keyword>
<dbReference type="SUPFAM" id="SSF52540">
    <property type="entry name" value="P-loop containing nucleoside triphosphate hydrolases"/>
    <property type="match status" value="2"/>
</dbReference>
<feature type="domain" description="ABC transporter" evidence="10">
    <location>
        <begin position="268"/>
        <end position="514"/>
    </location>
</feature>
<dbReference type="InterPro" id="IPR027417">
    <property type="entry name" value="P-loop_NTPase"/>
</dbReference>
<dbReference type="KEGG" id="ccah:DWG20_14415"/>
<dbReference type="Pfam" id="PF08352">
    <property type="entry name" value="oligo_HPY"/>
    <property type="match status" value="1"/>
</dbReference>
<keyword evidence="7 11" id="KW-0067">ATP-binding</keyword>
<dbReference type="EMBL" id="CP031337">
    <property type="protein sequence ID" value="AXK40528.1"/>
    <property type="molecule type" value="Genomic_DNA"/>
</dbReference>
<evidence type="ECO:0000256" key="6">
    <source>
        <dbReference type="ARBA" id="ARBA00022741"/>
    </source>
</evidence>
<dbReference type="RefSeq" id="WP_115434455.1">
    <property type="nucleotide sequence ID" value="NZ_CP031337.1"/>
</dbReference>
<sequence>MNLLTVENLTAHFGEQAAVKGASFAIAPGEKLALVGESGSGKSVTAQAILRLNPDVTLSGRVVFGDDDLMALPERRLRRVRGRDIAMIFQEPMSALNPVQTVGTQIAEVLALHLGLPATEARAEAIRLLARTGIPDPEHRVDAYPFQLSGGQRQRAMIAMALAGKPKLLIADEPTTALDVTVQAQILDLLDELQRDTGMAVLFITHDLNLVRRFADRVAVMRAGEIVEVGEVDAVFAHPAHPYTRELLASRPDPLPDNREHAPQRLAVRDLSVAFSRRRGWWRKEAVPILHGVKLSVPAGRTLGVVGESGSGKTTLALALMRLVASQGEIELEGRRIDGLKGEALRATRRGYQMVFQDPFASLSPRLTVEEIVGEGLTQHEPGLRPGERARRVEATLAEVGMSPDALHRYPHEFSGGQRQRIALARALILKPRLLILDEPTSALDATLQKQMIALLLRLQTEHGLSYLFISHDLAVVRALAHEVLVLKDGRVVEEGPAAALLAAPRDAYTRRLVEAARLGREGREGEVAPSLP</sequence>
<evidence type="ECO:0000256" key="3">
    <source>
        <dbReference type="ARBA" id="ARBA00022448"/>
    </source>
</evidence>
<dbReference type="Proteomes" id="UP000254537">
    <property type="component" value="Chromosome"/>
</dbReference>
<evidence type="ECO:0000256" key="7">
    <source>
        <dbReference type="ARBA" id="ARBA00022840"/>
    </source>
</evidence>
<dbReference type="CDD" id="cd03257">
    <property type="entry name" value="ABC_NikE_OppD_transporters"/>
    <property type="match status" value="2"/>
</dbReference>
<comment type="similarity">
    <text evidence="2">Belongs to the ABC transporter superfamily.</text>
</comment>
<accession>A0A345Y9C6</accession>
<dbReference type="SMART" id="SM00382">
    <property type="entry name" value="AAA"/>
    <property type="match status" value="2"/>
</dbReference>
<dbReference type="AlphaFoldDB" id="A0A345Y9C6"/>
<dbReference type="NCBIfam" id="NF007739">
    <property type="entry name" value="PRK10419.1"/>
    <property type="match status" value="2"/>
</dbReference>
<comment type="subcellular location">
    <subcellularLocation>
        <location evidence="1">Cell inner membrane</location>
        <topology evidence="1">Peripheral membrane protein</topology>
    </subcellularLocation>
</comment>
<dbReference type="PROSITE" id="PS00211">
    <property type="entry name" value="ABC_TRANSPORTER_1"/>
    <property type="match status" value="2"/>
</dbReference>
<name>A0A345Y9C6_9NEIS</name>
<dbReference type="Gene3D" id="3.40.50.300">
    <property type="entry name" value="P-loop containing nucleotide triphosphate hydrolases"/>
    <property type="match status" value="2"/>
</dbReference>
<reference evidence="11 12" key="1">
    <citation type="submission" date="2018-07" db="EMBL/GenBank/DDBJ databases">
        <title>Crenobacter cavernae sp. nov., isolated from a karst cave.</title>
        <authorList>
            <person name="Zhu H."/>
        </authorList>
    </citation>
    <scope>NUCLEOTIDE SEQUENCE [LARGE SCALE GENOMIC DNA]</scope>
    <source>
        <strain evidence="11 12">K1W11S-77</strain>
    </source>
</reference>
<dbReference type="OrthoDB" id="9802772at2"/>
<dbReference type="InterPro" id="IPR003439">
    <property type="entry name" value="ABC_transporter-like_ATP-bd"/>
</dbReference>
<dbReference type="PANTHER" id="PTHR43297:SF14">
    <property type="entry name" value="ATPASE AAA-TYPE CORE DOMAIN-CONTAINING PROTEIN"/>
    <property type="match status" value="1"/>
</dbReference>
<keyword evidence="3" id="KW-0813">Transport</keyword>
<dbReference type="GO" id="GO:0005524">
    <property type="term" value="F:ATP binding"/>
    <property type="evidence" value="ECO:0007669"/>
    <property type="project" value="UniProtKB-KW"/>
</dbReference>
<evidence type="ECO:0000256" key="8">
    <source>
        <dbReference type="ARBA" id="ARBA00022967"/>
    </source>
</evidence>
<keyword evidence="6" id="KW-0547">Nucleotide-binding</keyword>
<evidence type="ECO:0000256" key="4">
    <source>
        <dbReference type="ARBA" id="ARBA00022475"/>
    </source>
</evidence>